<name>A0ABY6HQ78_9ARCH</name>
<feature type="domain" description="S1 motif" evidence="2">
    <location>
        <begin position="70"/>
        <end position="148"/>
    </location>
</feature>
<proteinExistence type="predicted"/>
<dbReference type="InterPro" id="IPR012340">
    <property type="entry name" value="NA-bd_OB-fold"/>
</dbReference>
<dbReference type="PROSITE" id="PS50126">
    <property type="entry name" value="S1"/>
    <property type="match status" value="1"/>
</dbReference>
<dbReference type="InterPro" id="IPR039771">
    <property type="entry name" value="Csl4"/>
</dbReference>
<organism evidence="3 4">
    <name type="scientific">Candidatus Lokiarchaeum ossiferum</name>
    <dbReference type="NCBI Taxonomy" id="2951803"/>
    <lineage>
        <taxon>Archaea</taxon>
        <taxon>Promethearchaeati</taxon>
        <taxon>Promethearchaeota</taxon>
        <taxon>Promethearchaeia</taxon>
        <taxon>Promethearchaeales</taxon>
        <taxon>Promethearchaeaceae</taxon>
        <taxon>Candidatus Lokiarchaeum</taxon>
    </lineage>
</organism>
<dbReference type="PANTHER" id="PTHR12686:SF8">
    <property type="entry name" value="EXOSOME COMPLEX COMPONENT CSL4"/>
    <property type="match status" value="1"/>
</dbReference>
<gene>
    <name evidence="3" type="ORF">NEF87_001958</name>
</gene>
<dbReference type="EMBL" id="CP104013">
    <property type="protein sequence ID" value="UYP45673.1"/>
    <property type="molecule type" value="Genomic_DNA"/>
</dbReference>
<protein>
    <submittedName>
        <fullName evidence="3">Exosome complex component Csl4</fullName>
    </submittedName>
</protein>
<sequence>MMNEIQSGTFVNIGDPLRMEEQYLGKNDSTYVEDGKVCAAISGILKVNESERTITIENTTSTNEIVPKHGDIITGEVYMIRKSSVGVRIQTLNQKLVMDLGLIGNIHVANVSRSYVDKLDNVFQKTDMIRAKIIAQRGKEYSIATNAPNLGVITSTCKYCGKEMQRKGKGQSICPFCNHYDRKIMANDFGDPVEVLKF</sequence>
<evidence type="ECO:0000313" key="4">
    <source>
        <dbReference type="Proteomes" id="UP001208689"/>
    </source>
</evidence>
<dbReference type="Gene3D" id="2.40.50.140">
    <property type="entry name" value="Nucleic acid-binding proteins"/>
    <property type="match status" value="1"/>
</dbReference>
<dbReference type="InterPro" id="IPR003029">
    <property type="entry name" value="S1_domain"/>
</dbReference>
<dbReference type="SUPFAM" id="SSF50249">
    <property type="entry name" value="Nucleic acid-binding proteins"/>
    <property type="match status" value="1"/>
</dbReference>
<dbReference type="NCBIfam" id="NF034126">
    <property type="entry name" value="PRK09521.1"/>
    <property type="match status" value="1"/>
</dbReference>
<keyword evidence="1" id="KW-0271">Exosome</keyword>
<dbReference type="Proteomes" id="UP001208689">
    <property type="component" value="Chromosome"/>
</dbReference>
<reference evidence="3" key="1">
    <citation type="submission" date="2022-09" db="EMBL/GenBank/DDBJ databases">
        <title>Actin cytoskeleton and complex cell architecture in an #Asgard archaeon.</title>
        <authorList>
            <person name="Ponce Toledo R.I."/>
            <person name="Schleper C."/>
            <person name="Rodrigues Oliveira T."/>
            <person name="Wollweber F."/>
            <person name="Xu J."/>
            <person name="Rittmann S."/>
            <person name="Klingl A."/>
            <person name="Pilhofer M."/>
        </authorList>
    </citation>
    <scope>NUCLEOTIDE SEQUENCE</scope>
    <source>
        <strain evidence="3">B-35</strain>
    </source>
</reference>
<evidence type="ECO:0000313" key="3">
    <source>
        <dbReference type="EMBL" id="UYP45673.1"/>
    </source>
</evidence>
<evidence type="ECO:0000259" key="2">
    <source>
        <dbReference type="PROSITE" id="PS50126"/>
    </source>
</evidence>
<keyword evidence="4" id="KW-1185">Reference proteome</keyword>
<dbReference type="Gene3D" id="2.40.50.100">
    <property type="match status" value="1"/>
</dbReference>
<dbReference type="PANTHER" id="PTHR12686">
    <property type="entry name" value="3'-5' EXORIBONUCLEASE CSL4-RELATED"/>
    <property type="match status" value="1"/>
</dbReference>
<accession>A0ABY6HQ78</accession>
<evidence type="ECO:0000256" key="1">
    <source>
        <dbReference type="ARBA" id="ARBA00022835"/>
    </source>
</evidence>